<proteinExistence type="predicted"/>
<gene>
    <name evidence="2" type="ORF">M9Y10_035522</name>
</gene>
<evidence type="ECO:0000313" key="2">
    <source>
        <dbReference type="EMBL" id="KAK8890737.1"/>
    </source>
</evidence>
<evidence type="ECO:0000313" key="3">
    <source>
        <dbReference type="Proteomes" id="UP001470230"/>
    </source>
</evidence>
<organism evidence="2 3">
    <name type="scientific">Tritrichomonas musculus</name>
    <dbReference type="NCBI Taxonomy" id="1915356"/>
    <lineage>
        <taxon>Eukaryota</taxon>
        <taxon>Metamonada</taxon>
        <taxon>Parabasalia</taxon>
        <taxon>Tritrichomonadida</taxon>
        <taxon>Tritrichomonadidae</taxon>
        <taxon>Tritrichomonas</taxon>
    </lineage>
</organism>
<accession>A0ABR2KHZ9</accession>
<evidence type="ECO:0008006" key="4">
    <source>
        <dbReference type="Google" id="ProtNLM"/>
    </source>
</evidence>
<comment type="caution">
    <text evidence="2">The sequence shown here is derived from an EMBL/GenBank/DDBJ whole genome shotgun (WGS) entry which is preliminary data.</text>
</comment>
<dbReference type="EMBL" id="JAPFFF010000005">
    <property type="protein sequence ID" value="KAK8890737.1"/>
    <property type="molecule type" value="Genomic_DNA"/>
</dbReference>
<sequence>MKKSNFTVIQESIRKLPNDVNLGICMDPSINVTYSFLSFPKNRFSEDLVEERIQKLSKYKTMVLNAVIGYFVQDELCYLIQEQQNVFTFISDFWSNIAENLDSDGMDMNRDVSMQFIYALAYILKFFDEINLGAAKSGFDLASYHDQFEPCFTGLGFPEIFEEHKTSENNAQYFEDFCKKMNPKMENISSYNDIINNNIIIPGSSEKREEIIELCKIEEDYQNSEDSDDDNDDYISQYKKENMQILQECIKQLPNNVKLGKCMDTTTNCLYSFLSFPKKRFPAKLIDERISKLSGYQTKVLNAVIGFFVEGKRCYLIQEQNVEFFISTFWSNVKNTINLEVQGMEMYKDLAMQLIYALAYILKYFDEIGLGAAKNAYTLAAYYGQFEPCFIALGFPEIFEEIKSSEDNQQYFEDFCKEINLKLDKITNYYDLINGTTKIKGSKEKYAEIIFQCTGEKPEIDEDDSEELSSCNYENNNISVLSECVKELPNDVKLGCGNDLKNNKVFSFISCPEDRISKEKIIERIDLLNKYHTKLLNAVVGFFYQNGRCYLIQEQDVINYLPDNYHNFATSLYKKGGKGFRIIAMMFIYALAYILKNFDEINIGAAQNAYELAFYMDEYEPRFVGLGFPEIFGEDKTAESNPQYFHDFCKKMNPNMKKIPTYNDLINGNAKILGSREKLAEILFLCTGKHVEIPEPTYKDHEEEEDFEYNDEDQQCNIENRKYKVIDLKESILTEQVFNEPFYQNIDSHIYDLPPLFQTNEYINNGSIDFLCDGTIIHSLGSEFEIGNIAQQECISHKCPNDPISFANEKMIITNMNCLYIPYCMHHSENNFIYLVNGKYEPISQADFDNYIIVNFISFLYDLHQKGFLYLRNDINNIFICDSKTILFCGFDTCTKIGSKECTSEMFDWDDEPNEFTDYICLGTFIYYILTKKQLFDQDSSTNKEMFKNKIRISAKELGLTKAKLLRRLLNPDPNVRKSVDIFEILDCLNLNNYNHFFPNLFTFYSNKNEYNLLMQNYLFDSNYFQILDRSSSPPIWGVVDKEKISLSTSIGRLFSINTSIDHEQFIYQISGKNEGHISLNNGVVWMTLFLPCGQTHLKWDNESGIIIKFPNFSVKMLQDGSLIYQDGNFKKKMEDGKLIIEGEGLSMIHSGKTFELLTKAFTFTMIDDECWEIKGPVFYAKYTPSEIFIKAFDHWIKYSYSHVEIGFRGMLIVFTDEIFQVKYSFLEISKNKKRLVRYRFFDKEIIPDDLENDSYQMNFFEIPYIEMPKIPMKAKNKVEDKITAEERAIDVDDSEIIICREDFIAYYDDLKNNISKKYYDPDELDENEVQIKEPIKKKSKKKKDKNKEIPKQNKNTNENQAESMEIPLIENATSQNLISQEDLPQDFDTAQAIGKIKKLLEGGENIAYLTSARIINFLKPKRVRKIVITSAGRIFLTNIGGDGILANIEIDKKSRTEVNGNHIKVYGSKKSFHFVFDDQNDCSTFAEKFNQCLDK</sequence>
<feature type="region of interest" description="Disordered" evidence="1">
    <location>
        <begin position="1331"/>
        <end position="1363"/>
    </location>
</feature>
<evidence type="ECO:0000256" key="1">
    <source>
        <dbReference type="SAM" id="MobiDB-lite"/>
    </source>
</evidence>
<keyword evidence="3" id="KW-1185">Reference proteome</keyword>
<dbReference type="SUPFAM" id="SSF56112">
    <property type="entry name" value="Protein kinase-like (PK-like)"/>
    <property type="match status" value="1"/>
</dbReference>
<reference evidence="2 3" key="1">
    <citation type="submission" date="2024-04" db="EMBL/GenBank/DDBJ databases">
        <title>Tritrichomonas musculus Genome.</title>
        <authorList>
            <person name="Alves-Ferreira E."/>
            <person name="Grigg M."/>
            <person name="Lorenzi H."/>
            <person name="Galac M."/>
        </authorList>
    </citation>
    <scope>NUCLEOTIDE SEQUENCE [LARGE SCALE GENOMIC DNA]</scope>
    <source>
        <strain evidence="2 3">EAF2021</strain>
    </source>
</reference>
<dbReference type="Gene3D" id="1.10.510.10">
    <property type="entry name" value="Transferase(Phosphotransferase) domain 1"/>
    <property type="match status" value="1"/>
</dbReference>
<dbReference type="InterPro" id="IPR011009">
    <property type="entry name" value="Kinase-like_dom_sf"/>
</dbReference>
<name>A0ABR2KHZ9_9EUKA</name>
<protein>
    <recommendedName>
        <fullName evidence="4">Protein kinase domain-containing protein</fullName>
    </recommendedName>
</protein>
<dbReference type="Proteomes" id="UP001470230">
    <property type="component" value="Unassembled WGS sequence"/>
</dbReference>